<gene>
    <name evidence="9" type="primary">abn-ts</name>
    <name evidence="9" type="ORF">SBA5_30214</name>
</gene>
<dbReference type="EC" id="3.2.1.99" evidence="9"/>
<dbReference type="AlphaFoldDB" id="A0A2N9LCK5"/>
<evidence type="ECO:0000256" key="8">
    <source>
        <dbReference type="PIRSR" id="PIRSR606710-2"/>
    </source>
</evidence>
<comment type="pathway">
    <text evidence="1 5">Glycan metabolism; L-arabinan degradation.</text>
</comment>
<evidence type="ECO:0000256" key="5">
    <source>
        <dbReference type="PIRNR" id="PIRNR026534"/>
    </source>
</evidence>
<dbReference type="InterPro" id="IPR023296">
    <property type="entry name" value="Glyco_hydro_beta-prop_sf"/>
</dbReference>
<feature type="site" description="Important for catalytic activity, responsible for pKa modulation of the active site Glu and correct orientation of both the proton donor and substrate" evidence="8">
    <location>
        <position position="161"/>
    </location>
</feature>
<dbReference type="Gene3D" id="2.115.10.20">
    <property type="entry name" value="Glycosyl hydrolase domain, family 43"/>
    <property type="match status" value="1"/>
</dbReference>
<accession>A0A2N9LCK5</accession>
<keyword evidence="4 5" id="KW-0326">Glycosidase</keyword>
<comment type="similarity">
    <text evidence="2 5">Belongs to the glycosyl hydrolase 43 family.</text>
</comment>
<protein>
    <submittedName>
        <fullName evidence="9">Intracellular endo-alpha-(1-&gt;5)-L-arabinanase</fullName>
        <ecNumber evidence="9">3.2.1.99</ecNumber>
    </submittedName>
</protein>
<evidence type="ECO:0000256" key="6">
    <source>
        <dbReference type="PIRSR" id="PIRSR026534-1"/>
    </source>
</evidence>
<dbReference type="Proteomes" id="UP000239735">
    <property type="component" value="Unassembled WGS sequence"/>
</dbReference>
<dbReference type="InterPro" id="IPR050727">
    <property type="entry name" value="GH43_arabinanases"/>
</dbReference>
<evidence type="ECO:0000256" key="4">
    <source>
        <dbReference type="ARBA" id="ARBA00023295"/>
    </source>
</evidence>
<dbReference type="Pfam" id="PF04616">
    <property type="entry name" value="Glyco_hydro_43"/>
    <property type="match status" value="1"/>
</dbReference>
<dbReference type="InterPro" id="IPR006710">
    <property type="entry name" value="Glyco_hydro_43"/>
</dbReference>
<feature type="binding site" evidence="7">
    <location>
        <begin position="178"/>
        <end position="180"/>
    </location>
    <ligand>
        <name>substrate</name>
    </ligand>
</feature>
<feature type="binding site" evidence="7">
    <location>
        <position position="38"/>
    </location>
    <ligand>
        <name>substrate</name>
    </ligand>
</feature>
<organism evidence="9 10">
    <name type="scientific">Candidatus Sulfuritelmatomonas gaucii</name>
    <dbReference type="NCBI Taxonomy" id="2043161"/>
    <lineage>
        <taxon>Bacteria</taxon>
        <taxon>Pseudomonadati</taxon>
        <taxon>Acidobacteriota</taxon>
        <taxon>Terriglobia</taxon>
        <taxon>Terriglobales</taxon>
        <taxon>Acidobacteriaceae</taxon>
        <taxon>Candidatus Sulfuritelmatomonas</taxon>
    </lineage>
</organism>
<feature type="binding site" evidence="7">
    <location>
        <position position="119"/>
    </location>
    <ligand>
        <name>substrate</name>
    </ligand>
</feature>
<dbReference type="PANTHER" id="PTHR43301">
    <property type="entry name" value="ARABINAN ENDO-1,5-ALPHA-L-ARABINOSIDASE"/>
    <property type="match status" value="1"/>
</dbReference>
<evidence type="ECO:0000256" key="1">
    <source>
        <dbReference type="ARBA" id="ARBA00004834"/>
    </source>
</evidence>
<dbReference type="UniPathway" id="UPA00667"/>
<feature type="active site" description="Proton acceptor" evidence="6">
    <location>
        <position position="38"/>
    </location>
</feature>
<evidence type="ECO:0000313" key="10">
    <source>
        <dbReference type="Proteomes" id="UP000239735"/>
    </source>
</evidence>
<dbReference type="PANTHER" id="PTHR43301:SF3">
    <property type="entry name" value="ARABINAN ENDO-1,5-ALPHA-L-ARABINOSIDASE A-RELATED"/>
    <property type="match status" value="1"/>
</dbReference>
<feature type="active site" description="Proton donor" evidence="6">
    <location>
        <position position="229"/>
    </location>
</feature>
<dbReference type="EMBL" id="OKRB01000086">
    <property type="protein sequence ID" value="SPE21007.1"/>
    <property type="molecule type" value="Genomic_DNA"/>
</dbReference>
<feature type="binding site" evidence="7">
    <location>
        <begin position="158"/>
        <end position="161"/>
    </location>
    <ligand>
        <name>substrate</name>
    </ligand>
</feature>
<dbReference type="GO" id="GO:0046558">
    <property type="term" value="F:arabinan endo-1,5-alpha-L-arabinosidase activity"/>
    <property type="evidence" value="ECO:0007669"/>
    <property type="project" value="UniProtKB-EC"/>
</dbReference>
<sequence>MFQLRVIAVLLLFMIALVLRSQEPKALALSGDYQFTHDPSIAMEGDTYYVFATGKAPDGGQFAVRCSKNLTDWKQCGHVFAEIPAWIHESSPRTRELWAPDISYFHGAYHLYYAYSVFGANTSGIALATNVTLDPKSPRYAWKDEGFVLKSTETDDFNAIDPNIVLDEKGQPWLSFGSFWSGIKMRRIDAATGKLAASDPTLYALASRAKPENAEPPKPGLPPNWEAIEAPFIVRHRGFYYLFVSFDLCCRGIHSTYRIMVGRSHKVTGPYFDADNKQMLSGGGTQLLVGNTRWLGPGGESILQKAGGNVMVFHAYDAQTGRPALQVSTITWNGGWPHVALGTTGESK</sequence>
<dbReference type="CDD" id="cd08998">
    <property type="entry name" value="GH43_Arb43a-like"/>
    <property type="match status" value="1"/>
</dbReference>
<keyword evidence="3 5" id="KW-0378">Hydrolase</keyword>
<dbReference type="PIRSF" id="PIRSF026534">
    <property type="entry name" value="Endo_alpha-L-arabinosidase"/>
    <property type="match status" value="1"/>
</dbReference>
<evidence type="ECO:0000256" key="2">
    <source>
        <dbReference type="ARBA" id="ARBA00009865"/>
    </source>
</evidence>
<dbReference type="InterPro" id="IPR016840">
    <property type="entry name" value="Glyco_hydro_43_endo_a_Ara-ase"/>
</dbReference>
<reference evidence="10" key="1">
    <citation type="submission" date="2018-02" db="EMBL/GenBank/DDBJ databases">
        <authorList>
            <person name="Hausmann B."/>
        </authorList>
    </citation>
    <scope>NUCLEOTIDE SEQUENCE [LARGE SCALE GENOMIC DNA]</scope>
    <source>
        <strain evidence="10">Peat soil MAG SbA5</strain>
    </source>
</reference>
<evidence type="ECO:0000256" key="7">
    <source>
        <dbReference type="PIRSR" id="PIRSR026534-2"/>
    </source>
</evidence>
<proteinExistence type="inferred from homology"/>
<name>A0A2N9LCK5_9BACT</name>
<dbReference type="GO" id="GO:0031222">
    <property type="term" value="P:arabinan catabolic process"/>
    <property type="evidence" value="ECO:0007669"/>
    <property type="project" value="UniProtKB-UniPathway"/>
</dbReference>
<dbReference type="SUPFAM" id="SSF75005">
    <property type="entry name" value="Arabinanase/levansucrase/invertase"/>
    <property type="match status" value="1"/>
</dbReference>
<evidence type="ECO:0000313" key="9">
    <source>
        <dbReference type="EMBL" id="SPE21007.1"/>
    </source>
</evidence>
<evidence type="ECO:0000256" key="3">
    <source>
        <dbReference type="ARBA" id="ARBA00022801"/>
    </source>
</evidence>